<organism evidence="1 2">
    <name type="scientific">Acrobeloides nanus</name>
    <dbReference type="NCBI Taxonomy" id="290746"/>
    <lineage>
        <taxon>Eukaryota</taxon>
        <taxon>Metazoa</taxon>
        <taxon>Ecdysozoa</taxon>
        <taxon>Nematoda</taxon>
        <taxon>Chromadorea</taxon>
        <taxon>Rhabditida</taxon>
        <taxon>Tylenchina</taxon>
        <taxon>Cephalobomorpha</taxon>
        <taxon>Cephaloboidea</taxon>
        <taxon>Cephalobidae</taxon>
        <taxon>Acrobeloides</taxon>
    </lineage>
</organism>
<evidence type="ECO:0000313" key="2">
    <source>
        <dbReference type="WBParaSite" id="ACRNAN_Path_1203.g4680.t1"/>
    </source>
</evidence>
<name>A0A914BX55_9BILA</name>
<dbReference type="AlphaFoldDB" id="A0A914BX55"/>
<dbReference type="WBParaSite" id="ACRNAN_Path_1203.g4680.t1">
    <property type="protein sequence ID" value="ACRNAN_Path_1203.g4680.t1"/>
    <property type="gene ID" value="ACRNAN_Path_1203.g4680"/>
</dbReference>
<protein>
    <submittedName>
        <fullName evidence="2">Uncharacterized protein</fullName>
    </submittedName>
</protein>
<sequence length="110" mass="12981">MEEKFNEQFSKLMVNKKKILIPNADKYEETVATIKKCMGNKRKKKISKKESNIVRCYSVRIENPKTVLYQQGESNKEAPQKVVKKEELFNLLKSEHVELRHADRDLINDE</sequence>
<dbReference type="Proteomes" id="UP000887540">
    <property type="component" value="Unplaced"/>
</dbReference>
<reference evidence="2" key="1">
    <citation type="submission" date="2022-11" db="UniProtKB">
        <authorList>
            <consortium name="WormBaseParasite"/>
        </authorList>
    </citation>
    <scope>IDENTIFICATION</scope>
</reference>
<proteinExistence type="predicted"/>
<accession>A0A914BX55</accession>
<keyword evidence="1" id="KW-1185">Reference proteome</keyword>
<evidence type="ECO:0000313" key="1">
    <source>
        <dbReference type="Proteomes" id="UP000887540"/>
    </source>
</evidence>